<dbReference type="PIRSF" id="PIRSF015730">
    <property type="entry name" value="TFAR19"/>
    <property type="match status" value="1"/>
</dbReference>
<reference evidence="3" key="1">
    <citation type="submission" date="2013-08" db="EMBL/GenBank/DDBJ databases">
        <authorList>
            <person name="Mendez C."/>
            <person name="Richter M."/>
            <person name="Ferrer M."/>
            <person name="Sanchez J."/>
        </authorList>
    </citation>
    <scope>NUCLEOTIDE SEQUENCE</scope>
</reference>
<dbReference type="Gene3D" id="1.10.8.140">
    <property type="entry name" value="PDCD5-like"/>
    <property type="match status" value="1"/>
</dbReference>
<comment type="similarity">
    <text evidence="1">Belongs to the PDCD5 family.</text>
</comment>
<dbReference type="GO" id="GO:0005829">
    <property type="term" value="C:cytosol"/>
    <property type="evidence" value="ECO:0007669"/>
    <property type="project" value="TreeGrafter"/>
</dbReference>
<dbReference type="PANTHER" id="PTHR10840:SF0">
    <property type="entry name" value="PROGRAMMED CELL DEATH PROTEIN 5"/>
    <property type="match status" value="1"/>
</dbReference>
<dbReference type="InterPro" id="IPR036883">
    <property type="entry name" value="PDCD5-like_sf"/>
</dbReference>
<sequence>MMGRESRDPMTANDDVELAELRRRRLQEIQQMQQGATQNAYSAQQVEMERRDAERAEILRRVLTPEARERLGRIRLAKPDVAASVEQQVIALAASGRLQRPIDDATLRALLERISPERREIKITRR</sequence>
<dbReference type="EMBL" id="AUZY01002670">
    <property type="protein sequence ID" value="EQD71772.1"/>
    <property type="molecule type" value="Genomic_DNA"/>
</dbReference>
<dbReference type="SUPFAM" id="SSF46950">
    <property type="entry name" value="Double-stranded DNA-binding domain"/>
    <property type="match status" value="1"/>
</dbReference>
<proteinExistence type="inferred from homology"/>
<comment type="caution">
    <text evidence="3">The sequence shown here is derived from an EMBL/GenBank/DDBJ whole genome shotgun (WGS) entry which is preliminary data.</text>
</comment>
<dbReference type="PANTHER" id="PTHR10840">
    <property type="entry name" value="PROGRAMMED CELL DEATH PROTEIN 5"/>
    <property type="match status" value="1"/>
</dbReference>
<dbReference type="InterPro" id="IPR022889">
    <property type="entry name" value="DNA_bind_arc"/>
</dbReference>
<protein>
    <submittedName>
        <fullName evidence="3">DNA-binding TFAR19-related protein</fullName>
    </submittedName>
</protein>
<dbReference type="AlphaFoldDB" id="T1BPJ9"/>
<dbReference type="InterPro" id="IPR002836">
    <property type="entry name" value="PDCD5-like"/>
</dbReference>
<evidence type="ECO:0000256" key="1">
    <source>
        <dbReference type="ARBA" id="ARBA00010490"/>
    </source>
</evidence>
<organism evidence="3">
    <name type="scientific">mine drainage metagenome</name>
    <dbReference type="NCBI Taxonomy" id="410659"/>
    <lineage>
        <taxon>unclassified sequences</taxon>
        <taxon>metagenomes</taxon>
        <taxon>ecological metagenomes</taxon>
    </lineage>
</organism>
<keyword evidence="2 3" id="KW-0238">DNA-binding</keyword>
<evidence type="ECO:0000313" key="3">
    <source>
        <dbReference type="EMBL" id="EQD71772.1"/>
    </source>
</evidence>
<evidence type="ECO:0000256" key="2">
    <source>
        <dbReference type="ARBA" id="ARBA00023125"/>
    </source>
</evidence>
<name>T1BPJ9_9ZZZZ</name>
<dbReference type="NCBIfam" id="NF003268">
    <property type="entry name" value="PRK04239.1"/>
    <property type="match status" value="1"/>
</dbReference>
<accession>T1BPJ9</accession>
<dbReference type="Pfam" id="PF01984">
    <property type="entry name" value="dsDNA_bind"/>
    <property type="match status" value="1"/>
</dbReference>
<reference evidence="3" key="2">
    <citation type="journal article" date="2014" name="ISME J.">
        <title>Microbial stratification in low pH oxic and suboxic macroscopic growths along an acid mine drainage.</title>
        <authorList>
            <person name="Mendez-Garcia C."/>
            <person name="Mesa V."/>
            <person name="Sprenger R.R."/>
            <person name="Richter M."/>
            <person name="Diez M.S."/>
            <person name="Solano J."/>
            <person name="Bargiela R."/>
            <person name="Golyshina O.V."/>
            <person name="Manteca A."/>
            <person name="Ramos J.L."/>
            <person name="Gallego J.R."/>
            <person name="Llorente I."/>
            <person name="Martins Dos Santos V.A."/>
            <person name="Jensen O.N."/>
            <person name="Pelaez A.I."/>
            <person name="Sanchez J."/>
            <person name="Ferrer M."/>
        </authorList>
    </citation>
    <scope>NUCLEOTIDE SEQUENCE</scope>
</reference>
<dbReference type="GO" id="GO:0003677">
    <property type="term" value="F:DNA binding"/>
    <property type="evidence" value="ECO:0007669"/>
    <property type="project" value="UniProtKB-KW"/>
</dbReference>
<gene>
    <name evidence="3" type="ORF">B1B_04272</name>
</gene>
<dbReference type="HAMAP" id="MF_00026">
    <property type="entry name" value="dsDNA_bind"/>
    <property type="match status" value="1"/>
</dbReference>